<evidence type="ECO:0000259" key="3">
    <source>
        <dbReference type="PROSITE" id="PS51762"/>
    </source>
</evidence>
<dbReference type="GO" id="GO:0004553">
    <property type="term" value="F:hydrolase activity, hydrolyzing O-glycosyl compounds"/>
    <property type="evidence" value="ECO:0007669"/>
    <property type="project" value="InterPro"/>
</dbReference>
<dbReference type="InterPro" id="IPR050546">
    <property type="entry name" value="Glycosyl_Hydrlase_16"/>
</dbReference>
<dbReference type="PROSITE" id="PS51762">
    <property type="entry name" value="GH16_2"/>
    <property type="match status" value="1"/>
</dbReference>
<evidence type="ECO:0000313" key="4">
    <source>
        <dbReference type="EMBL" id="GIL25740.1"/>
    </source>
</evidence>
<dbReference type="Pfam" id="PF00722">
    <property type="entry name" value="Glyco_hydro_16"/>
    <property type="match status" value="1"/>
</dbReference>
<feature type="compositionally biased region" description="Low complexity" evidence="1">
    <location>
        <begin position="34"/>
        <end position="50"/>
    </location>
</feature>
<evidence type="ECO:0000256" key="2">
    <source>
        <dbReference type="SAM" id="SignalP"/>
    </source>
</evidence>
<dbReference type="PANTHER" id="PTHR10963">
    <property type="entry name" value="GLYCOSYL HYDROLASE-RELATED"/>
    <property type="match status" value="1"/>
</dbReference>
<dbReference type="Gene3D" id="2.60.120.260">
    <property type="entry name" value="Galactose-binding domain-like"/>
    <property type="match status" value="1"/>
</dbReference>
<feature type="chain" id="PRO_5035292964" description="GH16 domain-containing protein" evidence="2">
    <location>
        <begin position="23"/>
        <end position="419"/>
    </location>
</feature>
<dbReference type="GO" id="GO:0005975">
    <property type="term" value="P:carbohydrate metabolic process"/>
    <property type="evidence" value="ECO:0007669"/>
    <property type="project" value="InterPro"/>
</dbReference>
<dbReference type="PANTHER" id="PTHR10963:SF60">
    <property type="entry name" value="GRAM-NEGATIVE BACTERIA-BINDING PROTEIN 1-RELATED"/>
    <property type="match status" value="1"/>
</dbReference>
<feature type="region of interest" description="Disordered" evidence="1">
    <location>
        <begin position="34"/>
        <end position="65"/>
    </location>
</feature>
<dbReference type="InterPro" id="IPR033803">
    <property type="entry name" value="CBD-like_Golvesin-Xly"/>
</dbReference>
<keyword evidence="2" id="KW-0732">Signal</keyword>
<evidence type="ECO:0000256" key="1">
    <source>
        <dbReference type="SAM" id="MobiDB-lite"/>
    </source>
</evidence>
<dbReference type="InterPro" id="IPR013320">
    <property type="entry name" value="ConA-like_dom_sf"/>
</dbReference>
<sequence>MSRRFHALAVAAVAAVAGASLAAPAVAHQYAARPGAAPPSAAGSGAVQPSALPPGGARPDVTTPAGDGYTLAFDDEFNGSTVDTARWNFRTDQKAKSAQLARNVSEGGGVLSIALKKEQYGNYAYTAGGVVSRQAFRYGYYETRARTPVGAGWHTSFWAMAGDGSDTYTPKRRTEIDQFEINSSAPKNISQGVIAWKPDGSSTSIGRRTAQPGFDTSAGWHTYGFDWTEDRVAFYVDGTLTNTATYPPSADTHDYLDIWLTSIGYETVDETKLPATAQFDYVRYYQKDYYVDNDTPASYGYSENGTWNDSTLPGFTVGNSSRWSAAPGASVTWRPNLRAAGHYQVYVHRIVYPGSDTDSRLDVVHGGTTTTTHLDYTSGSTGWVSLGSWDLPAGTTSSVTLTRGDGNARADAVKFVRVG</sequence>
<organism evidence="4 5">
    <name type="scientific">Actinocatenispora comari</name>
    <dbReference type="NCBI Taxonomy" id="2807577"/>
    <lineage>
        <taxon>Bacteria</taxon>
        <taxon>Bacillati</taxon>
        <taxon>Actinomycetota</taxon>
        <taxon>Actinomycetes</taxon>
        <taxon>Micromonosporales</taxon>
        <taxon>Micromonosporaceae</taxon>
        <taxon>Actinocatenispora</taxon>
    </lineage>
</organism>
<dbReference type="AlphaFoldDB" id="A0A8J4A7P7"/>
<reference evidence="5" key="1">
    <citation type="journal article" date="2021" name="Int. J. Syst. Evol. Microbiol.">
        <title>Actinocatenispora comari sp. nov., an endophytic actinomycete isolated from aerial parts of Comarum salesowianum.</title>
        <authorList>
            <person name="Oyunbileg N."/>
            <person name="Iizaka Y."/>
            <person name="Hamada M."/>
            <person name="Davaapurev B.O."/>
            <person name="Fukumoto A."/>
            <person name="Tsetseg B."/>
            <person name="Kato F."/>
            <person name="Tamura T."/>
            <person name="Batkhuu J."/>
            <person name="Anzai Y."/>
        </authorList>
    </citation>
    <scope>NUCLEOTIDE SEQUENCE [LARGE SCALE GENOMIC DNA]</scope>
    <source>
        <strain evidence="5">NUM-2625</strain>
    </source>
</reference>
<dbReference type="Gene3D" id="2.60.120.200">
    <property type="match status" value="1"/>
</dbReference>
<comment type="caution">
    <text evidence="4">The sequence shown here is derived from an EMBL/GenBank/DDBJ whole genome shotgun (WGS) entry which is preliminary data.</text>
</comment>
<feature type="signal peptide" evidence="2">
    <location>
        <begin position="1"/>
        <end position="22"/>
    </location>
</feature>
<accession>A0A8J4A7P7</accession>
<keyword evidence="5" id="KW-1185">Reference proteome</keyword>
<evidence type="ECO:0000313" key="5">
    <source>
        <dbReference type="Proteomes" id="UP000614996"/>
    </source>
</evidence>
<name>A0A8J4A7P7_9ACTN</name>
<dbReference type="InterPro" id="IPR000757">
    <property type="entry name" value="Beta-glucanase-like"/>
</dbReference>
<dbReference type="CDD" id="cd08023">
    <property type="entry name" value="GH16_laminarinase_like"/>
    <property type="match status" value="1"/>
</dbReference>
<dbReference type="RefSeq" id="WP_207123336.1">
    <property type="nucleotide sequence ID" value="NZ_BOPO01000008.1"/>
</dbReference>
<dbReference type="EMBL" id="BOPO01000008">
    <property type="protein sequence ID" value="GIL25740.1"/>
    <property type="molecule type" value="Genomic_DNA"/>
</dbReference>
<dbReference type="SUPFAM" id="SSF49899">
    <property type="entry name" value="Concanavalin A-like lectins/glucanases"/>
    <property type="match status" value="1"/>
</dbReference>
<feature type="domain" description="GH16" evidence="3">
    <location>
        <begin position="31"/>
        <end position="290"/>
    </location>
</feature>
<dbReference type="Proteomes" id="UP000614996">
    <property type="component" value="Unassembled WGS sequence"/>
</dbReference>
<proteinExistence type="predicted"/>
<protein>
    <recommendedName>
        <fullName evidence="3">GH16 domain-containing protein</fullName>
    </recommendedName>
</protein>
<dbReference type="Pfam" id="PF25275">
    <property type="entry name" value="Golvesin_C"/>
    <property type="match status" value="1"/>
</dbReference>
<gene>
    <name evidence="4" type="ORF">NUM_09940</name>
</gene>